<dbReference type="InterPro" id="IPR036412">
    <property type="entry name" value="HAD-like_sf"/>
</dbReference>
<comment type="caution">
    <text evidence="1">The sequence shown here is derived from an EMBL/GenBank/DDBJ whole genome shotgun (WGS) entry which is preliminary data.</text>
</comment>
<protein>
    <recommendedName>
        <fullName evidence="3">Sucrose phosphatase-like domain-containing protein</fullName>
    </recommendedName>
</protein>
<organism evidence="1 2">
    <name type="scientific">Candidatus Curtissbacteria bacterium RIFCSPLOWO2_01_FULL_42_50</name>
    <dbReference type="NCBI Taxonomy" id="1797730"/>
    <lineage>
        <taxon>Bacteria</taxon>
        <taxon>Candidatus Curtissiibacteriota</taxon>
    </lineage>
</organism>
<proteinExistence type="predicted"/>
<sequence length="273" mass="31396">MRVVNHAWFFDVDGVITDLQMKKTDPKIFAELIKRLEKGEPVVLITGRSLDWTTKNVLKFLISLVPDEKLLDRLIVSAEFGGVLLKFQNGEKDIFIDRKLVAPKNVLEKFKEIVENDFYDSMVFEDDKLVIATAEKRDNYPLKAFREAQTGLVDKLRQLMDVEKVHGFEVHADSIGTNIRHKNANKSTATKKILKWLAQKNISVSNFVVIGDSLFDLEIGLKLQAENLDFKFVFVGDRKMIKEQNLPFPLTFTRNLYEKGTLEYLTSHQTSKT</sequence>
<reference evidence="1 2" key="1">
    <citation type="journal article" date="2016" name="Nat. Commun.">
        <title>Thousands of microbial genomes shed light on interconnected biogeochemical processes in an aquifer system.</title>
        <authorList>
            <person name="Anantharaman K."/>
            <person name="Brown C.T."/>
            <person name="Hug L.A."/>
            <person name="Sharon I."/>
            <person name="Castelle C.J."/>
            <person name="Probst A.J."/>
            <person name="Thomas B.C."/>
            <person name="Singh A."/>
            <person name="Wilkins M.J."/>
            <person name="Karaoz U."/>
            <person name="Brodie E.L."/>
            <person name="Williams K.H."/>
            <person name="Hubbard S.S."/>
            <person name="Banfield J.F."/>
        </authorList>
    </citation>
    <scope>NUCLEOTIDE SEQUENCE [LARGE SCALE GENOMIC DNA]</scope>
</reference>
<dbReference type="Gene3D" id="3.40.50.1000">
    <property type="entry name" value="HAD superfamily/HAD-like"/>
    <property type="match status" value="1"/>
</dbReference>
<gene>
    <name evidence="1" type="ORF">A3B54_05260</name>
</gene>
<evidence type="ECO:0000313" key="1">
    <source>
        <dbReference type="EMBL" id="OGD98561.1"/>
    </source>
</evidence>
<dbReference type="Proteomes" id="UP000177039">
    <property type="component" value="Unassembled WGS sequence"/>
</dbReference>
<dbReference type="InterPro" id="IPR023214">
    <property type="entry name" value="HAD_sf"/>
</dbReference>
<accession>A0A1F5H382</accession>
<dbReference type="EMBL" id="MFBT01000034">
    <property type="protein sequence ID" value="OGD98561.1"/>
    <property type="molecule type" value="Genomic_DNA"/>
</dbReference>
<dbReference type="SUPFAM" id="SSF56784">
    <property type="entry name" value="HAD-like"/>
    <property type="match status" value="1"/>
</dbReference>
<evidence type="ECO:0008006" key="3">
    <source>
        <dbReference type="Google" id="ProtNLM"/>
    </source>
</evidence>
<dbReference type="Gene3D" id="3.90.1070.10">
    <property type="match status" value="1"/>
</dbReference>
<name>A0A1F5H382_9BACT</name>
<evidence type="ECO:0000313" key="2">
    <source>
        <dbReference type="Proteomes" id="UP000177039"/>
    </source>
</evidence>
<dbReference type="AlphaFoldDB" id="A0A1F5H382"/>